<dbReference type="CDD" id="cd07043">
    <property type="entry name" value="STAS_anti-anti-sigma_factors"/>
    <property type="match status" value="1"/>
</dbReference>
<dbReference type="Gene3D" id="3.30.750.24">
    <property type="entry name" value="STAS domain"/>
    <property type="match status" value="1"/>
</dbReference>
<dbReference type="EMBL" id="JACHXI010000001">
    <property type="protein sequence ID" value="MBB3101837.1"/>
    <property type="molecule type" value="Genomic_DNA"/>
</dbReference>
<protein>
    <submittedName>
        <fullName evidence="2">Anti-anti-sigma factor</fullName>
    </submittedName>
</protein>
<dbReference type="PANTHER" id="PTHR33495">
    <property type="entry name" value="ANTI-SIGMA FACTOR ANTAGONIST TM_1081-RELATED-RELATED"/>
    <property type="match status" value="1"/>
</dbReference>
<dbReference type="SUPFAM" id="SSF52091">
    <property type="entry name" value="SpoIIaa-like"/>
    <property type="match status" value="1"/>
</dbReference>
<reference evidence="2 3" key="1">
    <citation type="submission" date="2020-08" db="EMBL/GenBank/DDBJ databases">
        <title>Genomic Encyclopedia of Type Strains, Phase III (KMG-III): the genomes of soil and plant-associated and newly described type strains.</title>
        <authorList>
            <person name="Whitman W."/>
        </authorList>
    </citation>
    <scope>NUCLEOTIDE SEQUENCE [LARGE SCALE GENOMIC DNA]</scope>
    <source>
        <strain evidence="2 3">CECT 4462</strain>
    </source>
</reference>
<dbReference type="GO" id="GO:0043856">
    <property type="term" value="F:anti-sigma factor antagonist activity"/>
    <property type="evidence" value="ECO:0007669"/>
    <property type="project" value="TreeGrafter"/>
</dbReference>
<gene>
    <name evidence="2" type="ORF">FHR87_000197</name>
</gene>
<proteinExistence type="predicted"/>
<dbReference type="Pfam" id="PF01740">
    <property type="entry name" value="STAS"/>
    <property type="match status" value="1"/>
</dbReference>
<evidence type="ECO:0000313" key="3">
    <source>
        <dbReference type="Proteomes" id="UP000549250"/>
    </source>
</evidence>
<dbReference type="PROSITE" id="PS50801">
    <property type="entry name" value="STAS"/>
    <property type="match status" value="1"/>
</dbReference>
<organism evidence="2 3">
    <name type="scientific">Azomonas macrocytogenes</name>
    <name type="common">Azotobacter macrocytogenes</name>
    <dbReference type="NCBI Taxonomy" id="69962"/>
    <lineage>
        <taxon>Bacteria</taxon>
        <taxon>Pseudomonadati</taxon>
        <taxon>Pseudomonadota</taxon>
        <taxon>Gammaproteobacteria</taxon>
        <taxon>Pseudomonadales</taxon>
        <taxon>Pseudomonadaceae</taxon>
        <taxon>Azomonas</taxon>
    </lineage>
</organism>
<name>A0A839SWS5_AZOMA</name>
<dbReference type="AlphaFoldDB" id="A0A839SWS5"/>
<dbReference type="Proteomes" id="UP000549250">
    <property type="component" value="Unassembled WGS sequence"/>
</dbReference>
<evidence type="ECO:0000259" key="1">
    <source>
        <dbReference type="PROSITE" id="PS50801"/>
    </source>
</evidence>
<accession>A0A839SWS5</accession>
<sequence>MTIVSHPSADGDELIIAIPGRFDFNKHQDFRDCYRCAGIHPKRYVIDFANTTYLDSSALGMLLLLRDFAGGDEADIRLINCGSTVREILSIASFEQLFEIA</sequence>
<comment type="caution">
    <text evidence="2">The sequence shown here is derived from an EMBL/GenBank/DDBJ whole genome shotgun (WGS) entry which is preliminary data.</text>
</comment>
<keyword evidence="3" id="KW-1185">Reference proteome</keyword>
<feature type="domain" description="STAS" evidence="1">
    <location>
        <begin position="14"/>
        <end position="101"/>
    </location>
</feature>
<evidence type="ECO:0000313" key="2">
    <source>
        <dbReference type="EMBL" id="MBB3101837.1"/>
    </source>
</evidence>
<dbReference type="PANTHER" id="PTHR33495:SF15">
    <property type="entry name" value="STAS DOMAIN-CONTAINING PROTEIN"/>
    <property type="match status" value="1"/>
</dbReference>
<dbReference type="RefSeq" id="WP_183164825.1">
    <property type="nucleotide sequence ID" value="NZ_JACHXI010000001.1"/>
</dbReference>
<dbReference type="InterPro" id="IPR002645">
    <property type="entry name" value="STAS_dom"/>
</dbReference>
<dbReference type="InterPro" id="IPR036513">
    <property type="entry name" value="STAS_dom_sf"/>
</dbReference>